<evidence type="ECO:0000259" key="1">
    <source>
        <dbReference type="Pfam" id="PF07848"/>
    </source>
</evidence>
<gene>
    <name evidence="3" type="ORF">I0K15_10350</name>
</gene>
<dbReference type="Pfam" id="PF08223">
    <property type="entry name" value="PaaX_C"/>
    <property type="match status" value="1"/>
</dbReference>
<organism evidence="3 4">
    <name type="scientific">Pontivivens ytuae</name>
    <dbReference type="NCBI Taxonomy" id="2789856"/>
    <lineage>
        <taxon>Bacteria</taxon>
        <taxon>Pseudomonadati</taxon>
        <taxon>Pseudomonadota</taxon>
        <taxon>Alphaproteobacteria</taxon>
        <taxon>Rhodobacterales</taxon>
        <taxon>Paracoccaceae</taxon>
        <taxon>Pontivivens</taxon>
    </lineage>
</organism>
<dbReference type="RefSeq" id="WP_196101450.1">
    <property type="nucleotide sequence ID" value="NZ_CP064942.1"/>
</dbReference>
<dbReference type="PIRSF" id="PIRSF020623">
    <property type="entry name" value="PaaX"/>
    <property type="match status" value="1"/>
</dbReference>
<dbReference type="InterPro" id="IPR012906">
    <property type="entry name" value="PaaX-like_N"/>
</dbReference>
<dbReference type="InterPro" id="IPR011965">
    <property type="entry name" value="PaaX_trns_reg"/>
</dbReference>
<accession>A0A7S9QBN1</accession>
<proteinExistence type="predicted"/>
<dbReference type="EMBL" id="CP064942">
    <property type="protein sequence ID" value="QPH52236.1"/>
    <property type="molecule type" value="Genomic_DNA"/>
</dbReference>
<dbReference type="InterPro" id="IPR036390">
    <property type="entry name" value="WH_DNA-bd_sf"/>
</dbReference>
<dbReference type="InterPro" id="IPR013225">
    <property type="entry name" value="PaaX_C"/>
</dbReference>
<dbReference type="Gene3D" id="1.10.10.10">
    <property type="entry name" value="Winged helix-like DNA-binding domain superfamily/Winged helix DNA-binding domain"/>
    <property type="match status" value="1"/>
</dbReference>
<dbReference type="PANTHER" id="PTHR30319:SF1">
    <property type="entry name" value="TRANSCRIPTIONAL REPRESSOR PAAX"/>
    <property type="match status" value="1"/>
</dbReference>
<dbReference type="InterPro" id="IPR036388">
    <property type="entry name" value="WH-like_DNA-bd_sf"/>
</dbReference>
<dbReference type="AlphaFoldDB" id="A0A7S9QBN1"/>
<dbReference type="PANTHER" id="PTHR30319">
    <property type="entry name" value="PHENYLACETIC ACID REGULATOR-RELATED TRANSCRIPTIONAL REPRESSOR"/>
    <property type="match status" value="1"/>
</dbReference>
<evidence type="ECO:0000313" key="4">
    <source>
        <dbReference type="Proteomes" id="UP000594800"/>
    </source>
</evidence>
<evidence type="ECO:0000259" key="2">
    <source>
        <dbReference type="Pfam" id="PF08223"/>
    </source>
</evidence>
<dbReference type="Proteomes" id="UP000594800">
    <property type="component" value="Chromosome"/>
</dbReference>
<reference evidence="3 4" key="1">
    <citation type="submission" date="2020-11" db="EMBL/GenBank/DDBJ databases">
        <title>Description of Pontivivens ytuae sp. nov. isolated from deep sea sediment of Mariana Trench.</title>
        <authorList>
            <person name="Wang Z."/>
            <person name="Sun Q.-L."/>
            <person name="Xu X.-D."/>
            <person name="Tang Y.-Z."/>
            <person name="Zhang J."/>
        </authorList>
    </citation>
    <scope>NUCLEOTIDE SEQUENCE [LARGE SCALE GENOMIC DNA]</scope>
    <source>
        <strain evidence="3 4">MT2928</strain>
    </source>
</reference>
<feature type="domain" description="Transcriptional repressor PaaX-like C-terminal" evidence="2">
    <location>
        <begin position="170"/>
        <end position="251"/>
    </location>
</feature>
<dbReference type="Gene3D" id="1.20.58.1460">
    <property type="match status" value="1"/>
</dbReference>
<dbReference type="KEGG" id="poz:I0K15_10350"/>
<dbReference type="GO" id="GO:0006351">
    <property type="term" value="P:DNA-templated transcription"/>
    <property type="evidence" value="ECO:0007669"/>
    <property type="project" value="InterPro"/>
</dbReference>
<name>A0A7S9QBN1_9RHOB</name>
<keyword evidence="4" id="KW-1185">Reference proteome</keyword>
<dbReference type="SUPFAM" id="SSF46785">
    <property type="entry name" value="Winged helix' DNA-binding domain"/>
    <property type="match status" value="1"/>
</dbReference>
<protein>
    <submittedName>
        <fullName evidence="3">Phenylacetic acid degradation protein</fullName>
    </submittedName>
</protein>
<feature type="domain" description="Transcriptional repressor PaaX-like N-terminal" evidence="1">
    <location>
        <begin position="16"/>
        <end position="80"/>
    </location>
</feature>
<evidence type="ECO:0000313" key="3">
    <source>
        <dbReference type="EMBL" id="QPH52236.1"/>
    </source>
</evidence>
<dbReference type="Pfam" id="PF07848">
    <property type="entry name" value="PaaX"/>
    <property type="match status" value="1"/>
</dbReference>
<sequence length="265" mass="29031">MKAADRLRGPEELRVWSLIVTIFGDMVEHRGGEAAMAVLHEIAGTIGVESGALRTAASRLARDGWLERRKDGRASFYRLAPEQRAAVEAATARIYATGARGSDGRWLAVMGSAPDPAALREAGFYQLADDVFLWPPAYPTPHELVPPGASLMMGSIQPSTAHLARLGPPEIASAYQALLDDVLALREVDVEGADAVACRLLLIHRWRRLVLRHAPDLPSDLQPAGWPGNRARHAVRELYWKLWEPSEAWLNSVGLPMASGPVRRF</sequence>